<keyword evidence="3 5" id="KW-0863">Zinc-finger</keyword>
<evidence type="ECO:0000256" key="5">
    <source>
        <dbReference type="PROSITE-ProRule" id="PRU00723"/>
    </source>
</evidence>
<evidence type="ECO:0000256" key="1">
    <source>
        <dbReference type="ARBA" id="ARBA00022723"/>
    </source>
</evidence>
<organism evidence="8 9">
    <name type="scientific">Plasmodium falciparum (isolate NF54)</name>
    <dbReference type="NCBI Taxonomy" id="5843"/>
    <lineage>
        <taxon>Eukaryota</taxon>
        <taxon>Sar</taxon>
        <taxon>Alveolata</taxon>
        <taxon>Apicomplexa</taxon>
        <taxon>Aconoidasida</taxon>
        <taxon>Haemosporida</taxon>
        <taxon>Plasmodiidae</taxon>
        <taxon>Plasmodium</taxon>
        <taxon>Plasmodium (Laverania)</taxon>
    </lineage>
</organism>
<dbReference type="EMBL" id="KE123877">
    <property type="protein sequence ID" value="EWC86228.1"/>
    <property type="molecule type" value="Genomic_DNA"/>
</dbReference>
<feature type="compositionally biased region" description="Low complexity" evidence="6">
    <location>
        <begin position="271"/>
        <end position="283"/>
    </location>
</feature>
<dbReference type="OMA" id="FFCRNNV"/>
<dbReference type="GO" id="GO:0003723">
    <property type="term" value="F:RNA binding"/>
    <property type="evidence" value="ECO:0007669"/>
    <property type="project" value="InterPro"/>
</dbReference>
<keyword evidence="1 5" id="KW-0479">Metal-binding</keyword>
<feature type="domain" description="C3H1-type" evidence="7">
    <location>
        <begin position="76"/>
        <end position="102"/>
    </location>
</feature>
<dbReference type="GO" id="GO:0005634">
    <property type="term" value="C:nucleus"/>
    <property type="evidence" value="ECO:0007669"/>
    <property type="project" value="TreeGrafter"/>
</dbReference>
<feature type="zinc finger region" description="C3H1-type" evidence="5">
    <location>
        <begin position="45"/>
        <end position="73"/>
    </location>
</feature>
<protein>
    <recommendedName>
        <fullName evidence="7">C3H1-type domain-containing protein</fullName>
    </recommendedName>
</protein>
<dbReference type="Gene3D" id="4.10.1000.10">
    <property type="entry name" value="Zinc finger, CCCH-type"/>
    <property type="match status" value="1"/>
</dbReference>
<evidence type="ECO:0000313" key="8">
    <source>
        <dbReference type="EMBL" id="EWC86228.1"/>
    </source>
</evidence>
<evidence type="ECO:0000256" key="2">
    <source>
        <dbReference type="ARBA" id="ARBA00022737"/>
    </source>
</evidence>
<feature type="compositionally biased region" description="Low complexity" evidence="6">
    <location>
        <begin position="237"/>
        <end position="255"/>
    </location>
</feature>
<keyword evidence="2" id="KW-0677">Repeat</keyword>
<dbReference type="GO" id="GO:0008270">
    <property type="term" value="F:zinc ion binding"/>
    <property type="evidence" value="ECO:0007669"/>
    <property type="project" value="UniProtKB-KW"/>
</dbReference>
<dbReference type="PANTHER" id="PTHR13119">
    <property type="entry name" value="ZINC FINGER CCCH DOMAIN-CONTAINING PROTEI"/>
    <property type="match status" value="1"/>
</dbReference>
<keyword evidence="4 5" id="KW-0862">Zinc</keyword>
<dbReference type="PANTHER" id="PTHR13119:SF12">
    <property type="entry name" value="PROTEIN SUPPRESSOR OF SABLE"/>
    <property type="match status" value="1"/>
</dbReference>
<accession>W7JMT8</accession>
<dbReference type="SUPFAM" id="SSF90229">
    <property type="entry name" value="CCCH zinc finger"/>
    <property type="match status" value="1"/>
</dbReference>
<dbReference type="InterPro" id="IPR045124">
    <property type="entry name" value="Su(sable)-like"/>
</dbReference>
<evidence type="ECO:0000313" key="9">
    <source>
        <dbReference type="Proteomes" id="UP000030673"/>
    </source>
</evidence>
<dbReference type="PROSITE" id="PS50103">
    <property type="entry name" value="ZF_C3H1"/>
    <property type="match status" value="2"/>
</dbReference>
<dbReference type="InterPro" id="IPR036855">
    <property type="entry name" value="Znf_CCCH_sf"/>
</dbReference>
<gene>
    <name evidence="8" type="ORF">PFNF54_04958</name>
</gene>
<name>W7JMT8_PLAFO</name>
<proteinExistence type="predicted"/>
<dbReference type="InterPro" id="IPR000571">
    <property type="entry name" value="Znf_CCCH"/>
</dbReference>
<evidence type="ECO:0000256" key="4">
    <source>
        <dbReference type="ARBA" id="ARBA00022833"/>
    </source>
</evidence>
<evidence type="ECO:0000256" key="6">
    <source>
        <dbReference type="SAM" id="MobiDB-lite"/>
    </source>
</evidence>
<reference evidence="8 9" key="1">
    <citation type="submission" date="2013-02" db="EMBL/GenBank/DDBJ databases">
        <title>The Genome Sequence of Plasmodium falciparum NF54.</title>
        <authorList>
            <consortium name="The Broad Institute Genome Sequencing Platform"/>
            <consortium name="The Broad Institute Genome Sequencing Center for Infectious Disease"/>
            <person name="Neafsey D."/>
            <person name="Cheeseman I."/>
            <person name="Volkman S."/>
            <person name="Adams J."/>
            <person name="Walker B."/>
            <person name="Young S.K."/>
            <person name="Zeng Q."/>
            <person name="Gargeya S."/>
            <person name="Fitzgerald M."/>
            <person name="Haas B."/>
            <person name="Abouelleil A."/>
            <person name="Alvarado L."/>
            <person name="Arachchi H.M."/>
            <person name="Berlin A.M."/>
            <person name="Chapman S.B."/>
            <person name="Dewar J."/>
            <person name="Goldberg J."/>
            <person name="Griggs A."/>
            <person name="Gujja S."/>
            <person name="Hansen M."/>
            <person name="Howarth C."/>
            <person name="Imamovic A."/>
            <person name="Larimer J."/>
            <person name="McCowan C."/>
            <person name="Murphy C."/>
            <person name="Neiman D."/>
            <person name="Pearson M."/>
            <person name="Priest M."/>
            <person name="Roberts A."/>
            <person name="Saif S."/>
            <person name="Shea T."/>
            <person name="Sisk P."/>
            <person name="Sykes S."/>
            <person name="Wortman J."/>
            <person name="Nusbaum C."/>
            <person name="Birren B."/>
        </authorList>
    </citation>
    <scope>NUCLEOTIDE SEQUENCE [LARGE SCALE GENOMIC DNA]</scope>
    <source>
        <strain evidence="8 9">NF54</strain>
    </source>
</reference>
<dbReference type="Pfam" id="PF00642">
    <property type="entry name" value="zf-CCCH"/>
    <property type="match status" value="1"/>
</dbReference>
<dbReference type="SMART" id="SM00356">
    <property type="entry name" value="ZnF_C3H1"/>
    <property type="match status" value="2"/>
</dbReference>
<evidence type="ECO:0000256" key="3">
    <source>
        <dbReference type="ARBA" id="ARBA00022771"/>
    </source>
</evidence>
<feature type="zinc finger region" description="C3H1-type" evidence="5">
    <location>
        <begin position="76"/>
        <end position="102"/>
    </location>
</feature>
<dbReference type="AlphaFoldDB" id="W7JMT8"/>
<feature type="domain" description="C3H1-type" evidence="7">
    <location>
        <begin position="45"/>
        <end position="73"/>
    </location>
</feature>
<keyword evidence="9" id="KW-1185">Reference proteome</keyword>
<dbReference type="GO" id="GO:0045892">
    <property type="term" value="P:negative regulation of DNA-templated transcription"/>
    <property type="evidence" value="ECO:0007669"/>
    <property type="project" value="InterPro"/>
</dbReference>
<sequence length="314" mass="37257">MEKINDKAILEKISDITDVSGDKTKKIKNKKINKTENTFDNFKYEPKKETCKFFFKKGKCIHNDKCTYSHDVIPIYKISKLCKFLVKGTCHKQNCIFSHDYQLFYCRNNVIYNSCHNPACKFKHVKIDNSINNADEYNKEVDNVLTKDDKIRFLYNNKNYIMELLIHKYHTFDNTDHKINIDNLIKKNNYPWFINGIIDIIKLDFKYNKADSFFKLINIAKNNQNNNLKSYMDNSANQNDQNNDLTNNTNVNNQDIKSSQPSIKDGEFKNNNDNQNGDNKLENNVEQNFDDYNFYSSEEEDYTQYLNKYFDMDT</sequence>
<feature type="region of interest" description="Disordered" evidence="6">
    <location>
        <begin position="233"/>
        <end position="283"/>
    </location>
</feature>
<evidence type="ECO:0000259" key="7">
    <source>
        <dbReference type="PROSITE" id="PS50103"/>
    </source>
</evidence>
<dbReference type="Proteomes" id="UP000030673">
    <property type="component" value="Unassembled WGS sequence"/>
</dbReference>